<dbReference type="HOGENOM" id="CLU_054456_1_2_12"/>
<dbReference type="KEGG" id="sbu:SpiBuddy_2997"/>
<dbReference type="RefSeq" id="WP_013608646.1">
    <property type="nucleotide sequence ID" value="NC_015152.1"/>
</dbReference>
<evidence type="ECO:0000256" key="6">
    <source>
        <dbReference type="PIRSR" id="PIRSR000477-2"/>
    </source>
</evidence>
<dbReference type="EMBL" id="CP002541">
    <property type="protein sequence ID" value="ADY14803.1"/>
    <property type="molecule type" value="Genomic_DNA"/>
</dbReference>
<protein>
    <recommendedName>
        <fullName evidence="5">Purine nucleoside phosphorylase</fullName>
        <ecNumber evidence="5">2.4.2.1</ecNumber>
    </recommendedName>
    <alternativeName>
        <fullName evidence="5">Inosine-guanosine phosphorylase</fullName>
    </alternativeName>
</protein>
<evidence type="ECO:0000256" key="1">
    <source>
        <dbReference type="ARBA" id="ARBA00005058"/>
    </source>
</evidence>
<comment type="similarity">
    <text evidence="2 5">Belongs to the PNP/MTAP phosphorylase family.</text>
</comment>
<feature type="binding site" evidence="6">
    <location>
        <position position="63"/>
    </location>
    <ligand>
        <name>phosphate</name>
        <dbReference type="ChEBI" id="CHEBI:43474"/>
    </ligand>
</feature>
<dbReference type="STRING" id="158189.SpiBuddy_2997"/>
<dbReference type="InterPro" id="IPR035994">
    <property type="entry name" value="Nucleoside_phosphorylase_sf"/>
</dbReference>
<evidence type="ECO:0000313" key="8">
    <source>
        <dbReference type="EMBL" id="ADY14803.1"/>
    </source>
</evidence>
<keyword evidence="3 5" id="KW-0328">Glycosyltransferase</keyword>
<dbReference type="SUPFAM" id="SSF53167">
    <property type="entry name" value="Purine and uridine phosphorylases"/>
    <property type="match status" value="1"/>
</dbReference>
<comment type="function">
    <text evidence="5">The purine nucleoside phosphorylases catalyze the phosphorolytic breakdown of the N-glycosidic bond in the beta-(deoxy)ribonucleoside molecules, with the formation of the corresponding free purine bases and pentose-1-phosphate.</text>
</comment>
<dbReference type="NCBIfam" id="NF006054">
    <property type="entry name" value="PRK08202.1"/>
    <property type="match status" value="1"/>
</dbReference>
<dbReference type="Gene3D" id="3.40.50.1580">
    <property type="entry name" value="Nucleoside phosphorylase domain"/>
    <property type="match status" value="1"/>
</dbReference>
<dbReference type="InterPro" id="IPR000845">
    <property type="entry name" value="Nucleoside_phosphorylase_d"/>
</dbReference>
<dbReference type="GO" id="GO:0005737">
    <property type="term" value="C:cytoplasm"/>
    <property type="evidence" value="ECO:0007669"/>
    <property type="project" value="TreeGrafter"/>
</dbReference>
<dbReference type="InterPro" id="IPR011268">
    <property type="entry name" value="Purine_phosphorylase"/>
</dbReference>
<evidence type="ECO:0000256" key="5">
    <source>
        <dbReference type="PIRNR" id="PIRNR000477"/>
    </source>
</evidence>
<feature type="binding site" evidence="6">
    <location>
        <position position="214"/>
    </location>
    <ligand>
        <name>phosphate</name>
        <dbReference type="ChEBI" id="CHEBI:43474"/>
    </ligand>
</feature>
<name>F0RZQ2_SPHGB</name>
<dbReference type="NCBIfam" id="TIGR01700">
    <property type="entry name" value="PNPH"/>
    <property type="match status" value="1"/>
</dbReference>
<keyword evidence="4 5" id="KW-0808">Transferase</keyword>
<feature type="binding site" evidence="6">
    <location>
        <position position="32"/>
    </location>
    <ligand>
        <name>phosphate</name>
        <dbReference type="ChEBI" id="CHEBI:43474"/>
    </ligand>
</feature>
<dbReference type="NCBIfam" id="TIGR01697">
    <property type="entry name" value="PNPH-PUNA-XAPA"/>
    <property type="match status" value="1"/>
</dbReference>
<feature type="binding site" evidence="6">
    <location>
        <begin position="83"/>
        <end position="85"/>
    </location>
    <ligand>
        <name>phosphate</name>
        <dbReference type="ChEBI" id="CHEBI:43474"/>
    </ligand>
</feature>
<dbReference type="OrthoDB" id="1523230at2"/>
<dbReference type="PANTHER" id="PTHR11904:SF9">
    <property type="entry name" value="PURINE NUCLEOSIDE PHOSPHORYLASE-RELATED"/>
    <property type="match status" value="1"/>
</dbReference>
<dbReference type="InterPro" id="IPR011270">
    <property type="entry name" value="Pur_Nuc_Pase_Ino/Guo-sp"/>
</dbReference>
<dbReference type="AlphaFoldDB" id="F0RZQ2"/>
<dbReference type="UniPathway" id="UPA00606"/>
<dbReference type="eggNOG" id="COG0005">
    <property type="taxonomic scope" value="Bacteria"/>
</dbReference>
<evidence type="ECO:0000256" key="4">
    <source>
        <dbReference type="ARBA" id="ARBA00022679"/>
    </source>
</evidence>
<evidence type="ECO:0000259" key="7">
    <source>
        <dbReference type="Pfam" id="PF01048"/>
    </source>
</evidence>
<reference evidence="9" key="1">
    <citation type="submission" date="2011-02" db="EMBL/GenBank/DDBJ databases">
        <title>Complete sequence of Spirochaeta sp. Buddy.</title>
        <authorList>
            <person name="Lucas S."/>
            <person name="Copeland A."/>
            <person name="Lapidus A."/>
            <person name="Cheng J.-F."/>
            <person name="Goodwin L."/>
            <person name="Pitluck S."/>
            <person name="Zeytun A."/>
            <person name="Detter J.C."/>
            <person name="Han C."/>
            <person name="Tapia R."/>
            <person name="Land M."/>
            <person name="Hauser L."/>
            <person name="Kyrpides N."/>
            <person name="Ivanova N."/>
            <person name="Mikhailova N."/>
            <person name="Pagani I."/>
            <person name="Ritalahti K.M."/>
            <person name="Loeffler F.E."/>
            <person name="Woyke T."/>
        </authorList>
    </citation>
    <scope>NUCLEOTIDE SEQUENCE [LARGE SCALE GENOMIC DNA]</scope>
    <source>
        <strain evidence="9">ATCC BAA-1886 / DSM 22777 / Buddy</strain>
    </source>
</reference>
<keyword evidence="9" id="KW-1185">Reference proteome</keyword>
<gene>
    <name evidence="8" type="ordered locus">SpiBuddy_2997</name>
</gene>
<comment type="pathway">
    <text evidence="1 5">Purine metabolism; purine nucleoside salvage.</text>
</comment>
<dbReference type="PIRSF" id="PIRSF000477">
    <property type="entry name" value="PurNPase"/>
    <property type="match status" value="1"/>
</dbReference>
<organism evidence="8 9">
    <name type="scientific">Sphaerochaeta globosa (strain ATCC BAA-1886 / DSM 22777 / Buddy)</name>
    <name type="common">Spirochaeta sp. (strain Buddy)</name>
    <dbReference type="NCBI Taxonomy" id="158189"/>
    <lineage>
        <taxon>Bacteria</taxon>
        <taxon>Pseudomonadati</taxon>
        <taxon>Spirochaetota</taxon>
        <taxon>Spirochaetia</taxon>
        <taxon>Spirochaetales</taxon>
        <taxon>Sphaerochaetaceae</taxon>
        <taxon>Sphaerochaeta</taxon>
    </lineage>
</organism>
<dbReference type="GO" id="GO:0004731">
    <property type="term" value="F:purine-nucleoside phosphorylase activity"/>
    <property type="evidence" value="ECO:0007669"/>
    <property type="project" value="UniProtKB-EC"/>
</dbReference>
<evidence type="ECO:0000313" key="9">
    <source>
        <dbReference type="Proteomes" id="UP000008466"/>
    </source>
</evidence>
<sequence>MDKLMDKMQEAAMYITSRIGNDPVQIGMVLGSGLGGLAEELQDAIAISYKDIPYFPVSTVFGHKGRLVVGNLEGKRVMCMQGRFHYYEGYGMDQVVFPIQVMHALGINNLLVTNAAGGVNTSYKPGDLMLITDHIKLIADSPMRGPNYDSLGERFFDMTNAYDKKLSALAREEAKCLGIPLQQGVYMFFAGPSYETPAEVRAARILGSDAVGMSTVPEALAASHMRMKVLGISCITNMAAGILDQPLNHTEVMETSDRVKEAFTLLVRSVTRQWPV</sequence>
<dbReference type="EC" id="2.4.2.1" evidence="5"/>
<dbReference type="Pfam" id="PF01048">
    <property type="entry name" value="PNP_UDP_1"/>
    <property type="match status" value="1"/>
</dbReference>
<dbReference type="GO" id="GO:0009116">
    <property type="term" value="P:nucleoside metabolic process"/>
    <property type="evidence" value="ECO:0007669"/>
    <property type="project" value="InterPro"/>
</dbReference>
<dbReference type="CDD" id="cd09009">
    <property type="entry name" value="PNP-EcPNPII_like"/>
    <property type="match status" value="1"/>
</dbReference>
<evidence type="ECO:0000256" key="3">
    <source>
        <dbReference type="ARBA" id="ARBA00022676"/>
    </source>
</evidence>
<proteinExistence type="inferred from homology"/>
<accession>F0RZQ2</accession>
<dbReference type="PANTHER" id="PTHR11904">
    <property type="entry name" value="METHYLTHIOADENOSINE/PURINE NUCLEOSIDE PHOSPHORYLASE"/>
    <property type="match status" value="1"/>
</dbReference>
<feature type="binding site" evidence="6">
    <location>
        <position position="195"/>
    </location>
    <ligand>
        <name>a purine D-ribonucleoside</name>
        <dbReference type="ChEBI" id="CHEBI:142355"/>
    </ligand>
</feature>
<feature type="binding site" evidence="6">
    <location>
        <position position="237"/>
    </location>
    <ligand>
        <name>a purine D-ribonucleoside</name>
        <dbReference type="ChEBI" id="CHEBI:142355"/>
    </ligand>
</feature>
<evidence type="ECO:0000256" key="2">
    <source>
        <dbReference type="ARBA" id="ARBA00006751"/>
    </source>
</evidence>
<dbReference type="Proteomes" id="UP000008466">
    <property type="component" value="Chromosome"/>
</dbReference>
<feature type="binding site" evidence="6">
    <location>
        <position position="115"/>
    </location>
    <ligand>
        <name>phosphate</name>
        <dbReference type="ChEBI" id="CHEBI:43474"/>
    </ligand>
</feature>
<feature type="domain" description="Nucleoside phosphorylase" evidence="7">
    <location>
        <begin position="29"/>
        <end position="270"/>
    </location>
</feature>